<evidence type="ECO:0000313" key="1">
    <source>
        <dbReference type="EMBL" id="GAJ19341.1"/>
    </source>
</evidence>
<accession>X1VR40</accession>
<dbReference type="EMBL" id="BARW01035304">
    <property type="protein sequence ID" value="GAJ19341.1"/>
    <property type="molecule type" value="Genomic_DNA"/>
</dbReference>
<name>X1VR40_9ZZZZ</name>
<reference evidence="1" key="1">
    <citation type="journal article" date="2014" name="Front. Microbiol.">
        <title>High frequency of phylogenetically diverse reductive dehalogenase-homologous genes in deep subseafloor sedimentary metagenomes.</title>
        <authorList>
            <person name="Kawai M."/>
            <person name="Futagami T."/>
            <person name="Toyoda A."/>
            <person name="Takaki Y."/>
            <person name="Nishi S."/>
            <person name="Hori S."/>
            <person name="Arai W."/>
            <person name="Tsubouchi T."/>
            <person name="Morono Y."/>
            <person name="Uchiyama I."/>
            <person name="Ito T."/>
            <person name="Fujiyama A."/>
            <person name="Inagaki F."/>
            <person name="Takami H."/>
        </authorList>
    </citation>
    <scope>NUCLEOTIDE SEQUENCE</scope>
    <source>
        <strain evidence="1">Expedition CK06-06</strain>
    </source>
</reference>
<gene>
    <name evidence="1" type="ORF">S12H4_55097</name>
</gene>
<organism evidence="1">
    <name type="scientific">marine sediment metagenome</name>
    <dbReference type="NCBI Taxonomy" id="412755"/>
    <lineage>
        <taxon>unclassified sequences</taxon>
        <taxon>metagenomes</taxon>
        <taxon>ecological metagenomes</taxon>
    </lineage>
</organism>
<proteinExistence type="predicted"/>
<protein>
    <submittedName>
        <fullName evidence="1">Uncharacterized protein</fullName>
    </submittedName>
</protein>
<dbReference type="AlphaFoldDB" id="X1VR40"/>
<feature type="non-terminal residue" evidence="1">
    <location>
        <position position="1"/>
    </location>
</feature>
<sequence length="42" mass="4665">QLRLSGTELALSLQELVVGNIRLYASKIRHCNVSIRTRGIAD</sequence>
<comment type="caution">
    <text evidence="1">The sequence shown here is derived from an EMBL/GenBank/DDBJ whole genome shotgun (WGS) entry which is preliminary data.</text>
</comment>